<dbReference type="InterPro" id="IPR000626">
    <property type="entry name" value="Ubiquitin-like_dom"/>
</dbReference>
<keyword evidence="3" id="KW-1185">Reference proteome</keyword>
<dbReference type="Pfam" id="PF00240">
    <property type="entry name" value="ubiquitin"/>
    <property type="match status" value="3"/>
</dbReference>
<feature type="domain" description="Ubiquitin-like" evidence="1">
    <location>
        <begin position="255"/>
        <end position="299"/>
    </location>
</feature>
<dbReference type="InterPro" id="IPR029071">
    <property type="entry name" value="Ubiquitin-like_domsf"/>
</dbReference>
<dbReference type="InterPro" id="IPR050158">
    <property type="entry name" value="Ubiquitin_ubiquitin-like"/>
</dbReference>
<dbReference type="EMBL" id="CAJVPV010006422">
    <property type="protein sequence ID" value="CAG8604870.1"/>
    <property type="molecule type" value="Genomic_DNA"/>
</dbReference>
<organism evidence="2 3">
    <name type="scientific">Acaulospora morrowiae</name>
    <dbReference type="NCBI Taxonomy" id="94023"/>
    <lineage>
        <taxon>Eukaryota</taxon>
        <taxon>Fungi</taxon>
        <taxon>Fungi incertae sedis</taxon>
        <taxon>Mucoromycota</taxon>
        <taxon>Glomeromycotina</taxon>
        <taxon>Glomeromycetes</taxon>
        <taxon>Diversisporales</taxon>
        <taxon>Acaulosporaceae</taxon>
        <taxon>Acaulospora</taxon>
    </lineage>
</organism>
<dbReference type="PRINTS" id="PR00348">
    <property type="entry name" value="UBIQUITIN"/>
</dbReference>
<dbReference type="PROSITE" id="PS50053">
    <property type="entry name" value="UBIQUITIN_2"/>
    <property type="match status" value="3"/>
</dbReference>
<comment type="caution">
    <text evidence="2">The sequence shown here is derived from an EMBL/GenBank/DDBJ whole genome shotgun (WGS) entry which is preliminary data.</text>
</comment>
<dbReference type="InterPro" id="IPR019956">
    <property type="entry name" value="Ubiquitin_dom"/>
</dbReference>
<gene>
    <name evidence="2" type="ORF">AMORRO_LOCUS7947</name>
</gene>
<proteinExistence type="predicted"/>
<evidence type="ECO:0000259" key="1">
    <source>
        <dbReference type="PROSITE" id="PS50053"/>
    </source>
</evidence>
<dbReference type="SUPFAM" id="SSF54236">
    <property type="entry name" value="Ubiquitin-like"/>
    <property type="match status" value="4"/>
</dbReference>
<dbReference type="Proteomes" id="UP000789342">
    <property type="component" value="Unassembled WGS sequence"/>
</dbReference>
<dbReference type="Gene3D" id="3.10.20.90">
    <property type="entry name" value="Phosphatidylinositol 3-kinase Catalytic Subunit, Chain A, domain 1"/>
    <property type="match status" value="3"/>
</dbReference>
<name>A0A9N9CKR4_9GLOM</name>
<dbReference type="SMART" id="SM00213">
    <property type="entry name" value="UBQ"/>
    <property type="match status" value="3"/>
</dbReference>
<evidence type="ECO:0000313" key="2">
    <source>
        <dbReference type="EMBL" id="CAG8604870.1"/>
    </source>
</evidence>
<feature type="domain" description="Ubiquitin-like" evidence="1">
    <location>
        <begin position="111"/>
        <end position="183"/>
    </location>
</feature>
<reference evidence="2" key="1">
    <citation type="submission" date="2021-06" db="EMBL/GenBank/DDBJ databases">
        <authorList>
            <person name="Kallberg Y."/>
            <person name="Tangrot J."/>
            <person name="Rosling A."/>
        </authorList>
    </citation>
    <scope>NUCLEOTIDE SEQUENCE</scope>
    <source>
        <strain evidence="2">CL551</strain>
    </source>
</reference>
<dbReference type="AlphaFoldDB" id="A0A9N9CKR4"/>
<feature type="domain" description="Ubiquitin-like" evidence="1">
    <location>
        <begin position="183"/>
        <end position="254"/>
    </location>
</feature>
<accession>A0A9N9CKR4</accession>
<sequence>MLLTSLLDSVSIFSIRLENKGLGSVLVANVTAHTTGELLLENYQKCIGCGSGIFSYVLVYNDKDIQLSDTFKELGIKEGDLIELLYNEGINSKRLYKRESNFTPDKPRSLMTIYLKTPTGKTELKVYWSDTIIQIKEMIHDLVGISPQKQMLTFNDVELIDNYTLSYYNIQKGSTLYMTSKETLIYIRALTGETIKHDSTSDETIHKIKLMIKDKKNIPPIMQRITFNGNELDDYCTLSSYEIKNESMIYLEIKSMIFVKKNDGLIINLEAETKETIGQIKEKIQDKEGIPLDQQSLFF</sequence>
<evidence type="ECO:0000313" key="3">
    <source>
        <dbReference type="Proteomes" id="UP000789342"/>
    </source>
</evidence>
<dbReference type="OrthoDB" id="2415687at2759"/>
<protein>
    <submittedName>
        <fullName evidence="2">13813_t:CDS:1</fullName>
    </submittedName>
</protein>
<dbReference type="PANTHER" id="PTHR10666">
    <property type="entry name" value="UBIQUITIN"/>
    <property type="match status" value="1"/>
</dbReference>